<evidence type="ECO:0000313" key="2">
    <source>
        <dbReference type="Proteomes" id="UP000452235"/>
    </source>
</evidence>
<dbReference type="VEuPathDB" id="FungiDB:ATEG_01504"/>
<dbReference type="InterPro" id="IPR032675">
    <property type="entry name" value="LRR_dom_sf"/>
</dbReference>
<accession>A0A5M3YQ90</accession>
<dbReference type="AlphaFoldDB" id="A0A5M3YQ90"/>
<dbReference type="SUPFAM" id="SSF52047">
    <property type="entry name" value="RNI-like"/>
    <property type="match status" value="1"/>
</dbReference>
<dbReference type="Gene3D" id="3.80.10.10">
    <property type="entry name" value="Ribonuclease Inhibitor"/>
    <property type="match status" value="2"/>
</dbReference>
<dbReference type="EMBL" id="BLJY01000001">
    <property type="protein sequence ID" value="GFF12489.1"/>
    <property type="molecule type" value="Genomic_DNA"/>
</dbReference>
<name>A0A5M3YQ90_ASPTE</name>
<keyword evidence="2" id="KW-1185">Reference proteome</keyword>
<dbReference type="Proteomes" id="UP000452235">
    <property type="component" value="Unassembled WGS sequence"/>
</dbReference>
<protein>
    <submittedName>
        <fullName evidence="1">Uncharacterized protein</fullName>
    </submittedName>
</protein>
<evidence type="ECO:0000313" key="1">
    <source>
        <dbReference type="EMBL" id="GFF12489.1"/>
    </source>
</evidence>
<proteinExistence type="predicted"/>
<reference evidence="1 2" key="1">
    <citation type="submission" date="2020-01" db="EMBL/GenBank/DDBJ databases">
        <title>Aspergillus terreus IFO 6365 whole genome shotgun sequence.</title>
        <authorList>
            <person name="Kanamasa S."/>
            <person name="Takahashi H."/>
        </authorList>
    </citation>
    <scope>NUCLEOTIDE SEQUENCE [LARGE SCALE GENOMIC DNA]</scope>
    <source>
        <strain evidence="1 2">IFO 6365</strain>
    </source>
</reference>
<organism evidence="1 2">
    <name type="scientific">Aspergillus terreus</name>
    <dbReference type="NCBI Taxonomy" id="33178"/>
    <lineage>
        <taxon>Eukaryota</taxon>
        <taxon>Fungi</taxon>
        <taxon>Dikarya</taxon>
        <taxon>Ascomycota</taxon>
        <taxon>Pezizomycotina</taxon>
        <taxon>Eurotiomycetes</taxon>
        <taxon>Eurotiomycetidae</taxon>
        <taxon>Eurotiales</taxon>
        <taxon>Aspergillaceae</taxon>
        <taxon>Aspergillus</taxon>
        <taxon>Aspergillus subgen. Circumdati</taxon>
    </lineage>
</organism>
<gene>
    <name evidence="1" type="ORF">ATEIFO6365_0001071200</name>
</gene>
<sequence length="591" mass="66788">MLRLPSLVQLLAGTAEEAIIILPLQGPEKTLRVKIIALPRWPSALDAKMTTFALAGDTLYMILDILGDERDYNSLFQCALASKCFTEHSLAVLYKLYNISPVRSGGAEDEQLRFPRMTATRGDVATWKWALMWRSIVLSTLNQTYLPYYTYIRYLDYDDLTGLLDAPGFTGKIIEDFFTPELVEFLGPQYETKGSKRLRSSKMLKGNSQVPIKLCSVQPSVLSEWLEHLPLLQTMTIWSGYALTHQAGERIHNHCPEFKQLTIYGWNNGQSRSAEDDSETFLRALRPDSLEYFEILSFSQLGPRSIRALETQSASLSELKLTSLTIETIAELGSLPGLPELKVLVLTDSSPVARTEEFYSVVTKVADWIRSCRALTRLELRRFVDDPALLAQVLTDDKVRLSILYLEGYTMAGSHTFHEALACQDALETLYLRGEPSESPTDNELLVQAIQQLNKLRQLELKDISGWFTTDHVITLTPYLPHLERLWISGEHFSDDVWDAFLCLPKLQSLSIQAFSDFSAQGILDFISQLGPGNKGFSLSILNALSDKNLAEEAQTVIRETLKVSLDGSFDFGLWREEDYSENSYDRDQDD</sequence>
<dbReference type="PANTHER" id="PTHR38926:SF72">
    <property type="entry name" value="IM:7136021-RELATED"/>
    <property type="match status" value="1"/>
</dbReference>
<dbReference type="PANTHER" id="PTHR38926">
    <property type="entry name" value="F-BOX DOMAIN CONTAINING PROTEIN, EXPRESSED"/>
    <property type="match status" value="1"/>
</dbReference>
<comment type="caution">
    <text evidence="1">The sequence shown here is derived from an EMBL/GenBank/DDBJ whole genome shotgun (WGS) entry which is preliminary data.</text>
</comment>
<dbReference type="OrthoDB" id="10028886at2759"/>